<dbReference type="EMBL" id="JADBJN010000002">
    <property type="protein sequence ID" value="KAG5679367.1"/>
    <property type="molecule type" value="Genomic_DNA"/>
</dbReference>
<proteinExistence type="predicted"/>
<dbReference type="Proteomes" id="UP001107558">
    <property type="component" value="Chromosome 2"/>
</dbReference>
<feature type="compositionally biased region" description="Basic and acidic residues" evidence="1">
    <location>
        <begin position="222"/>
        <end position="236"/>
    </location>
</feature>
<feature type="transmembrane region" description="Helical" evidence="2">
    <location>
        <begin position="131"/>
        <end position="156"/>
    </location>
</feature>
<feature type="region of interest" description="Disordered" evidence="1">
    <location>
        <begin position="222"/>
        <end position="267"/>
    </location>
</feature>
<gene>
    <name evidence="3" type="ORF">PVAND_008937</name>
</gene>
<feature type="compositionally biased region" description="Basic and acidic residues" evidence="1">
    <location>
        <begin position="307"/>
        <end position="344"/>
    </location>
</feature>
<keyword evidence="2" id="KW-0472">Membrane</keyword>
<accession>A0A9J6CBJ4</accession>
<feature type="compositionally biased region" description="Polar residues" evidence="1">
    <location>
        <begin position="345"/>
        <end position="359"/>
    </location>
</feature>
<dbReference type="OrthoDB" id="7398970at2759"/>
<name>A0A9J6CBJ4_POLVA</name>
<evidence type="ECO:0000313" key="3">
    <source>
        <dbReference type="EMBL" id="KAG5679367.1"/>
    </source>
</evidence>
<dbReference type="InterPro" id="IPR032150">
    <property type="entry name" value="DUF4820"/>
</dbReference>
<sequence>MLYYITLKDLRGKKSNRIMEKNDIQTETEDQEIVRNDNDVENISHISKELFTRSPQSENSFVQFFYNFVHALFIALSKIKFGQIMISALDYFMVKFENTLDFCSADSFDFADQEIIDRQQQLTVRDRPMTWLLFIPTLIFLRIICFTMSVYCIIFGKDAISPLQIKSKIIDFRRYYRSIQHYAVDKWTENEKKFIEERKRSTLWKFYYQVYEYVFMTEHEHDDNDEKPVDKANEQKKRNRNKRSLNISDEKEDLNSSSSFSSNSDNELNAMELIDKYGELNSSCDPDYKPDINSTFDSSITDEETEKTESQNELNDDKSKATVETKSDAATEEDIKHNEIEDKNSPNGNVECSANHQGA</sequence>
<feature type="compositionally biased region" description="Low complexity" evidence="1">
    <location>
        <begin position="255"/>
        <end position="267"/>
    </location>
</feature>
<feature type="transmembrane region" description="Helical" evidence="2">
    <location>
        <begin position="60"/>
        <end position="77"/>
    </location>
</feature>
<evidence type="ECO:0000256" key="1">
    <source>
        <dbReference type="SAM" id="MobiDB-lite"/>
    </source>
</evidence>
<evidence type="ECO:0000313" key="4">
    <source>
        <dbReference type="Proteomes" id="UP001107558"/>
    </source>
</evidence>
<protein>
    <submittedName>
        <fullName evidence="3">Uncharacterized protein</fullName>
    </submittedName>
</protein>
<keyword evidence="2" id="KW-1133">Transmembrane helix</keyword>
<dbReference type="Pfam" id="PF16091">
    <property type="entry name" value="DUF4820"/>
    <property type="match status" value="1"/>
</dbReference>
<dbReference type="AlphaFoldDB" id="A0A9J6CBJ4"/>
<comment type="caution">
    <text evidence="3">The sequence shown here is derived from an EMBL/GenBank/DDBJ whole genome shotgun (WGS) entry which is preliminary data.</text>
</comment>
<feature type="region of interest" description="Disordered" evidence="1">
    <location>
        <begin position="285"/>
        <end position="359"/>
    </location>
</feature>
<reference evidence="3" key="1">
    <citation type="submission" date="2021-03" db="EMBL/GenBank/DDBJ databases">
        <title>Chromosome level genome of the anhydrobiotic midge Polypedilum vanderplanki.</title>
        <authorList>
            <person name="Yoshida Y."/>
            <person name="Kikawada T."/>
            <person name="Gusev O."/>
        </authorList>
    </citation>
    <scope>NUCLEOTIDE SEQUENCE</scope>
    <source>
        <strain evidence="3">NIAS01</strain>
        <tissue evidence="3">Whole body or cell culture</tissue>
    </source>
</reference>
<keyword evidence="2" id="KW-0812">Transmembrane</keyword>
<organism evidence="3 4">
    <name type="scientific">Polypedilum vanderplanki</name>
    <name type="common">Sleeping chironomid midge</name>
    <dbReference type="NCBI Taxonomy" id="319348"/>
    <lineage>
        <taxon>Eukaryota</taxon>
        <taxon>Metazoa</taxon>
        <taxon>Ecdysozoa</taxon>
        <taxon>Arthropoda</taxon>
        <taxon>Hexapoda</taxon>
        <taxon>Insecta</taxon>
        <taxon>Pterygota</taxon>
        <taxon>Neoptera</taxon>
        <taxon>Endopterygota</taxon>
        <taxon>Diptera</taxon>
        <taxon>Nematocera</taxon>
        <taxon>Chironomoidea</taxon>
        <taxon>Chironomidae</taxon>
        <taxon>Chironominae</taxon>
        <taxon>Polypedilum</taxon>
        <taxon>Polypedilum</taxon>
    </lineage>
</organism>
<evidence type="ECO:0000256" key="2">
    <source>
        <dbReference type="SAM" id="Phobius"/>
    </source>
</evidence>
<keyword evidence="4" id="KW-1185">Reference proteome</keyword>